<dbReference type="Gene3D" id="3.40.50.720">
    <property type="entry name" value="NAD(P)-binding Rossmann-like Domain"/>
    <property type="match status" value="1"/>
</dbReference>
<accession>A0ABY3L086</accession>
<keyword evidence="1" id="KW-0808">Transferase</keyword>
<evidence type="ECO:0000313" key="1">
    <source>
        <dbReference type="EMBL" id="TXK55044.1"/>
    </source>
</evidence>
<dbReference type="GO" id="GO:0008168">
    <property type="term" value="F:methyltransferase activity"/>
    <property type="evidence" value="ECO:0007669"/>
    <property type="project" value="UniProtKB-KW"/>
</dbReference>
<dbReference type="Gene3D" id="3.40.50.150">
    <property type="entry name" value="Vaccinia Virus protein VP39"/>
    <property type="match status" value="1"/>
</dbReference>
<dbReference type="SUPFAM" id="SSF51735">
    <property type="entry name" value="NAD(P)-binding Rossmann-fold domains"/>
    <property type="match status" value="1"/>
</dbReference>
<comment type="caution">
    <text evidence="1">The sequence shown here is derived from an EMBL/GenBank/DDBJ whole genome shotgun (WGS) entry which is preliminary data.</text>
</comment>
<dbReference type="InterPro" id="IPR036291">
    <property type="entry name" value="NAD(P)-bd_dom_sf"/>
</dbReference>
<name>A0ABY3L086_9BACT</name>
<dbReference type="InterPro" id="IPR029063">
    <property type="entry name" value="SAM-dependent_MTases_sf"/>
</dbReference>
<keyword evidence="2" id="KW-1185">Reference proteome</keyword>
<reference evidence="1 2" key="1">
    <citation type="submission" date="2019-08" db="EMBL/GenBank/DDBJ databases">
        <title>Rapid identification of Enteric Bacteria from Whole Genome Sequences (WGS) using Average Nucleotide Identity (ANI).</title>
        <authorList>
            <person name="Lane C."/>
        </authorList>
    </citation>
    <scope>NUCLEOTIDE SEQUENCE [LARGE SCALE GENOMIC DNA]</scope>
    <source>
        <strain evidence="1 2">D4984</strain>
    </source>
</reference>
<keyword evidence="1" id="KW-0489">Methyltransferase</keyword>
<dbReference type="GO" id="GO:0032259">
    <property type="term" value="P:methylation"/>
    <property type="evidence" value="ECO:0007669"/>
    <property type="project" value="UniProtKB-KW"/>
</dbReference>
<proteinExistence type="predicted"/>
<protein>
    <submittedName>
        <fullName evidence="1">Methyltransferase domain-containing protein</fullName>
    </submittedName>
</protein>
<sequence>MKKCACCNKQSERILVFKAENVYISCELLSSEARNLAGGGGNITLSQCLECGYIENETFDEEKMSEAYRSEDFYQTKNFTPRLSWHILEIKESILKYAKKDIVVVEIAPGQCDLALSLAHDVKNIYTIDPSPISKAVQKVSNIKHIQGFFSKEFLQKEVGERVDFVIFRHLLEHIFKPFSFLENVSAYLEDGAFIYIEVPNALDIFRHKRFFDIYHDHCGYYQKASIINVMASLGCEFVEEVYYFDYQHLGLFFKKNAQKRFEREGVVIYDCFTKESFELEIKRLNKLCEKYEKIGIYGGGVQAHSLLNYLSAENYKKIVCAFEINEDKVGKYMRDTNILIQYPSKESLELLDCLIMAIPSHENHAYHKEILDFVKQGAFKGDLIRMAKGVELIQFKE</sequence>
<dbReference type="Pfam" id="PF13489">
    <property type="entry name" value="Methyltransf_23"/>
    <property type="match status" value="1"/>
</dbReference>
<dbReference type="RefSeq" id="WP_147734797.1">
    <property type="nucleotide sequence ID" value="NZ_JANKHQ010000023.1"/>
</dbReference>
<dbReference type="Proteomes" id="UP000321317">
    <property type="component" value="Unassembled WGS sequence"/>
</dbReference>
<dbReference type="PANTHER" id="PTHR43861">
    <property type="entry name" value="TRANS-ACONITATE 2-METHYLTRANSFERASE-RELATED"/>
    <property type="match status" value="1"/>
</dbReference>
<organism evidence="1 2">
    <name type="scientific">Campylobacter helveticus</name>
    <dbReference type="NCBI Taxonomy" id="28898"/>
    <lineage>
        <taxon>Bacteria</taxon>
        <taxon>Pseudomonadati</taxon>
        <taxon>Campylobacterota</taxon>
        <taxon>Epsilonproteobacteria</taxon>
        <taxon>Campylobacterales</taxon>
        <taxon>Campylobacteraceae</taxon>
        <taxon>Campylobacter</taxon>
    </lineage>
</organism>
<dbReference type="EMBL" id="VRMA01000068">
    <property type="protein sequence ID" value="TXK55044.1"/>
    <property type="molecule type" value="Genomic_DNA"/>
</dbReference>
<gene>
    <name evidence="1" type="ORF">FVD16_08880</name>
</gene>
<dbReference type="SUPFAM" id="SSF53335">
    <property type="entry name" value="S-adenosyl-L-methionine-dependent methyltransferases"/>
    <property type="match status" value="1"/>
</dbReference>
<evidence type="ECO:0000313" key="2">
    <source>
        <dbReference type="Proteomes" id="UP000321317"/>
    </source>
</evidence>